<evidence type="ECO:0008006" key="4">
    <source>
        <dbReference type="Google" id="ProtNLM"/>
    </source>
</evidence>
<evidence type="ECO:0000256" key="1">
    <source>
        <dbReference type="SAM" id="MobiDB-lite"/>
    </source>
</evidence>
<proteinExistence type="predicted"/>
<dbReference type="Proteomes" id="UP000295070">
    <property type="component" value="Chromosome 13"/>
</dbReference>
<evidence type="ECO:0000313" key="2">
    <source>
        <dbReference type="EMBL" id="TDH05403.1"/>
    </source>
</evidence>
<name>A0A484CTG2_PERFV</name>
<keyword evidence="3" id="KW-1185">Reference proteome</keyword>
<dbReference type="InterPro" id="IPR011029">
    <property type="entry name" value="DEATH-like_dom_sf"/>
</dbReference>
<reference evidence="2 3" key="1">
    <citation type="submission" date="2019-01" db="EMBL/GenBank/DDBJ databases">
        <title>A chromosome-scale genome assembly of the yellow perch, Perca flavescens.</title>
        <authorList>
            <person name="Feron R."/>
            <person name="Morvezen R."/>
            <person name="Bestin A."/>
            <person name="Haffray P."/>
            <person name="Klopp C."/>
            <person name="Zahm M."/>
            <person name="Cabau C."/>
            <person name="Roques C."/>
            <person name="Donnadieu C."/>
            <person name="Bouchez O."/>
            <person name="Christie M."/>
            <person name="Larson W."/>
            <person name="Guiguen Y."/>
        </authorList>
    </citation>
    <scope>NUCLEOTIDE SEQUENCE [LARGE SCALE GENOMIC DNA]</scope>
    <source>
        <strain evidence="2">YP-PL-M2</strain>
        <tissue evidence="2">Blood</tissue>
    </source>
</reference>
<feature type="region of interest" description="Disordered" evidence="1">
    <location>
        <begin position="127"/>
        <end position="192"/>
    </location>
</feature>
<protein>
    <recommendedName>
        <fullName evidence="4">Pyrin domain-containing protein</fullName>
    </recommendedName>
</protein>
<dbReference type="AlphaFoldDB" id="A0A484CTG2"/>
<organism evidence="2 3">
    <name type="scientific">Perca flavescens</name>
    <name type="common">American yellow perch</name>
    <name type="synonym">Morone flavescens</name>
    <dbReference type="NCBI Taxonomy" id="8167"/>
    <lineage>
        <taxon>Eukaryota</taxon>
        <taxon>Metazoa</taxon>
        <taxon>Chordata</taxon>
        <taxon>Craniata</taxon>
        <taxon>Vertebrata</taxon>
        <taxon>Euteleostomi</taxon>
        <taxon>Actinopterygii</taxon>
        <taxon>Neopterygii</taxon>
        <taxon>Teleostei</taxon>
        <taxon>Neoteleostei</taxon>
        <taxon>Acanthomorphata</taxon>
        <taxon>Eupercaria</taxon>
        <taxon>Perciformes</taxon>
        <taxon>Percoidei</taxon>
        <taxon>Percidae</taxon>
        <taxon>Percinae</taxon>
        <taxon>Perca</taxon>
    </lineage>
</organism>
<dbReference type="Gene3D" id="1.10.533.10">
    <property type="entry name" value="Death Domain, Fas"/>
    <property type="match status" value="1"/>
</dbReference>
<sequence>MSLKLLEAKWKTALSSILEELTEPEFRKMLFNLVKIPQGVKTGKAREYIPDLIVQYYGTEGSISEIDKIMKNIPRQDAAVQELLRPFLEKLKKQRQGKKDQLKSCQPDQKKTISQLGIKAQAGKVVQSSAQCTNEKKGKMDPEAVKPKKKTEKQDSCLKPQASASASINMDPVGAVKPKKKTEKQNSSLKPSEISKTFMMDPVEAVKPKKKTEKQDLLLKTAESSKTSKASSAAVQTGMIKIMEIKMTNKTNTHLEVEFNDRMQTVYVTTRLLANTFGLKVEDDFERRLRYLMPLTAEATLQGNKITDIKTM</sequence>
<dbReference type="EMBL" id="SCKG01000013">
    <property type="protein sequence ID" value="TDH05403.1"/>
    <property type="molecule type" value="Genomic_DNA"/>
</dbReference>
<gene>
    <name evidence="2" type="ORF">EPR50_G00142630</name>
</gene>
<accession>A0A484CTG2</accession>
<evidence type="ECO:0000313" key="3">
    <source>
        <dbReference type="Proteomes" id="UP000295070"/>
    </source>
</evidence>
<comment type="caution">
    <text evidence="2">The sequence shown here is derived from an EMBL/GenBank/DDBJ whole genome shotgun (WGS) entry which is preliminary data.</text>
</comment>
<feature type="compositionally biased region" description="Basic and acidic residues" evidence="1">
    <location>
        <begin position="134"/>
        <end position="156"/>
    </location>
</feature>